<gene>
    <name evidence="10" type="ORF">CAUJ_LOCUS15589</name>
</gene>
<comment type="function">
    <text evidence="9">Essential component of the mitotic checkpoint, which prevents cells from prematurely exiting mitosis. Required for chromosome segregation, the assembly of the dynein-dynactin and mdf-1-mdf-2 complexes onto kinetochores and spindle pole separation. Its function related to the spindle assembly machinery and kinetochore-microtubule attachments likely depends on its association in the mitotic RZZ complex.</text>
</comment>
<dbReference type="AlphaFoldDB" id="A0A8S1I092"/>
<evidence type="ECO:0000313" key="10">
    <source>
        <dbReference type="EMBL" id="CAD6199689.1"/>
    </source>
</evidence>
<evidence type="ECO:0000256" key="5">
    <source>
        <dbReference type="ARBA" id="ARBA00022776"/>
    </source>
</evidence>
<name>A0A8S1I092_9PELO</name>
<evidence type="ECO:0000256" key="6">
    <source>
        <dbReference type="ARBA" id="ARBA00022838"/>
    </source>
</evidence>
<keyword evidence="6 9" id="KW-0995">Kinetochore</keyword>
<dbReference type="Proteomes" id="UP000835052">
    <property type="component" value="Unassembled WGS sequence"/>
</dbReference>
<evidence type="ECO:0000256" key="2">
    <source>
        <dbReference type="ARBA" id="ARBA00009062"/>
    </source>
</evidence>
<keyword evidence="11" id="KW-1185">Reference proteome</keyword>
<evidence type="ECO:0000256" key="8">
    <source>
        <dbReference type="ARBA" id="ARBA00023328"/>
    </source>
</evidence>
<keyword evidence="5 9" id="KW-0498">Mitosis</keyword>
<evidence type="ECO:0000313" key="11">
    <source>
        <dbReference type="Proteomes" id="UP000835052"/>
    </source>
</evidence>
<accession>A0A8S1I092</accession>
<evidence type="ECO:0000256" key="3">
    <source>
        <dbReference type="ARBA" id="ARBA00022454"/>
    </source>
</evidence>
<dbReference type="Pfam" id="PF09817">
    <property type="entry name" value="Zwilch"/>
    <property type="match status" value="1"/>
</dbReference>
<keyword evidence="3 9" id="KW-0158">Chromosome</keyword>
<dbReference type="EMBL" id="CAJGYM010000195">
    <property type="protein sequence ID" value="CAD6199689.1"/>
    <property type="molecule type" value="Genomic_DNA"/>
</dbReference>
<dbReference type="GO" id="GO:0051301">
    <property type="term" value="P:cell division"/>
    <property type="evidence" value="ECO:0007669"/>
    <property type="project" value="UniProtKB-UniRule"/>
</dbReference>
<keyword evidence="7 9" id="KW-0131">Cell cycle</keyword>
<protein>
    <recommendedName>
        <fullName evidence="9">Protein zwilch</fullName>
    </recommendedName>
</protein>
<evidence type="ECO:0000256" key="4">
    <source>
        <dbReference type="ARBA" id="ARBA00022618"/>
    </source>
</evidence>
<dbReference type="PANTHER" id="PTHR15995">
    <property type="entry name" value="PROTEIN ZWILCH HOMOLOG"/>
    <property type="match status" value="1"/>
</dbReference>
<dbReference type="GO" id="GO:0034501">
    <property type="term" value="P:protein localization to kinetochore"/>
    <property type="evidence" value="ECO:0007669"/>
    <property type="project" value="UniProtKB-UniRule"/>
</dbReference>
<organism evidence="10 11">
    <name type="scientific">Caenorhabditis auriculariae</name>
    <dbReference type="NCBI Taxonomy" id="2777116"/>
    <lineage>
        <taxon>Eukaryota</taxon>
        <taxon>Metazoa</taxon>
        <taxon>Ecdysozoa</taxon>
        <taxon>Nematoda</taxon>
        <taxon>Chromadorea</taxon>
        <taxon>Rhabditida</taxon>
        <taxon>Rhabditina</taxon>
        <taxon>Rhabditomorpha</taxon>
        <taxon>Rhabditoidea</taxon>
        <taxon>Rhabditidae</taxon>
        <taxon>Peloderinae</taxon>
        <taxon>Caenorhabditis</taxon>
    </lineage>
</organism>
<dbReference type="GO" id="GO:0007094">
    <property type="term" value="P:mitotic spindle assembly checkpoint signaling"/>
    <property type="evidence" value="ECO:0007669"/>
    <property type="project" value="UniProtKB-UniRule"/>
</dbReference>
<dbReference type="PANTHER" id="PTHR15995:SF1">
    <property type="entry name" value="PROTEIN ZWILCH HOMOLOG"/>
    <property type="match status" value="1"/>
</dbReference>
<reference evidence="10" key="1">
    <citation type="submission" date="2020-10" db="EMBL/GenBank/DDBJ databases">
        <authorList>
            <person name="Kikuchi T."/>
        </authorList>
    </citation>
    <scope>NUCLEOTIDE SEQUENCE</scope>
    <source>
        <strain evidence="10">NKZ352</strain>
    </source>
</reference>
<comment type="subcellular location">
    <subcellularLocation>
        <location evidence="1 9">Chromosome</location>
        <location evidence="1 9">Centromere</location>
        <location evidence="1 9">Kinetochore</location>
    </subcellularLocation>
</comment>
<keyword evidence="4 9" id="KW-0132">Cell division</keyword>
<comment type="similarity">
    <text evidence="2 9">Belongs to the ZWILCH family.</text>
</comment>
<comment type="caution">
    <text evidence="10">The sequence shown here is derived from an EMBL/GenBank/DDBJ whole genome shotgun (WGS) entry which is preliminary data.</text>
</comment>
<comment type="subunit">
    <text evidence="9">Component of the RZZ complex.</text>
</comment>
<keyword evidence="8 9" id="KW-0137">Centromere</keyword>
<evidence type="ECO:0000256" key="7">
    <source>
        <dbReference type="ARBA" id="ARBA00023306"/>
    </source>
</evidence>
<dbReference type="Gene3D" id="1.10.287.1880">
    <property type="match status" value="1"/>
</dbReference>
<dbReference type="OrthoDB" id="5556307at2759"/>
<proteinExistence type="inferred from homology"/>
<sequence>MLMNKYRARILSSSQVPILQDFSPLTNLGMSSNYLIFIDLPELVSDPESMKNDPLISDPLDSDDKENSRIKYDGNPLECSFLTLEKLKSNCKDDDGIINFENSQDSFDCNPLSLSEAVNLRNSIHNYGKLKIEKLEEDLRSHPCWVAVHNNSFPSISLLSCGVAKNQQNFVGITRSLGKFLPHKQLVLNQLNGTFDRKQTCQTRKFRSLYNMLSSSASSLFVKPGTLSVEINWSGGEGVGVLSEPVCESNCTIRIDPGWLDERFVGFDATFRQLDLILKMALVLNKPERELVWPAVEAVQSGKNVEDMLLEVIEFCSSRENVAYDSSRALDVTEQVWNVLARCESLEQSTRLLNIFMNALRHGRIRATVHGDNKSRLARLVQASLIGDFSQPRLERLNTIEMIMEIGVESRRRNLIAKFLTSQFLFSEAEVETALKECEVNCKDMSEPEARAFALIPLTLAYIAVSHIERLLNDDARRNLIDLTRKIIAQYVNLFSRRGEDSHKYLFQTTLPLSRFNLQHLKKRQPEVWSSETTVHQGRSLVARMLTSLTLGQTFPYLQEQSLAELESFKADSMLESSSEYNVSHSTFTFHVEKP</sequence>
<dbReference type="GO" id="GO:1990423">
    <property type="term" value="C:RZZ complex"/>
    <property type="evidence" value="ECO:0007669"/>
    <property type="project" value="UniProtKB-UniRule"/>
</dbReference>
<dbReference type="InterPro" id="IPR018630">
    <property type="entry name" value="Zwilch"/>
</dbReference>
<evidence type="ECO:0000256" key="1">
    <source>
        <dbReference type="ARBA" id="ARBA00004629"/>
    </source>
</evidence>
<evidence type="ECO:0000256" key="9">
    <source>
        <dbReference type="RuleBase" id="RU369076"/>
    </source>
</evidence>